<dbReference type="RefSeq" id="WP_265766060.1">
    <property type="nucleotide sequence ID" value="NZ_JAGGJA010000006.1"/>
</dbReference>
<evidence type="ECO:0000256" key="3">
    <source>
        <dbReference type="ARBA" id="ARBA00023015"/>
    </source>
</evidence>
<evidence type="ECO:0000256" key="5">
    <source>
        <dbReference type="ARBA" id="ARBA00023163"/>
    </source>
</evidence>
<evidence type="ECO:0000256" key="4">
    <source>
        <dbReference type="ARBA" id="ARBA00023125"/>
    </source>
</evidence>
<dbReference type="SMART" id="SM00448">
    <property type="entry name" value="REC"/>
    <property type="match status" value="1"/>
</dbReference>
<keyword evidence="5" id="KW-0804">Transcription</keyword>
<dbReference type="EMBL" id="JAGGJA010000006">
    <property type="protein sequence ID" value="MCW9707297.1"/>
    <property type="molecule type" value="Genomic_DNA"/>
</dbReference>
<evidence type="ECO:0000256" key="2">
    <source>
        <dbReference type="ARBA" id="ARBA00023012"/>
    </source>
</evidence>
<dbReference type="Pfam" id="PF00072">
    <property type="entry name" value="Response_reg"/>
    <property type="match status" value="1"/>
</dbReference>
<name>A0ABT3PMX8_9BACT</name>
<evidence type="ECO:0000256" key="1">
    <source>
        <dbReference type="ARBA" id="ARBA00022553"/>
    </source>
</evidence>
<sequence length="134" mass="15577">MKKIISNIPTILVAEPEETIRVSIEMILIEEGYDCHAVSHPQSLLRAVEAYNSDLIIADVDILYDYIEEVLSLQSRSHNSEPPGFLVILSYEQVQDMLYLMQFGITEYLIKPFRFEEMTNRIRHMLGDHTQSHH</sequence>
<keyword evidence="3" id="KW-0805">Transcription regulation</keyword>
<feature type="domain" description="Response regulatory" evidence="7">
    <location>
        <begin position="10"/>
        <end position="126"/>
    </location>
</feature>
<protein>
    <submittedName>
        <fullName evidence="8">Response regulator transcription factor</fullName>
    </submittedName>
</protein>
<dbReference type="Gene3D" id="3.40.50.2300">
    <property type="match status" value="1"/>
</dbReference>
<reference evidence="8 9" key="1">
    <citation type="submission" date="2021-03" db="EMBL/GenBank/DDBJ databases">
        <title>Aliifodinibius sp. nov., a new bacterium isolated from saline soil.</title>
        <authorList>
            <person name="Galisteo C."/>
            <person name="De La Haba R."/>
            <person name="Sanchez-Porro C."/>
            <person name="Ventosa A."/>
        </authorList>
    </citation>
    <scope>NUCLEOTIDE SEQUENCE [LARGE SCALE GENOMIC DNA]</scope>
    <source>
        <strain evidence="8 9">1BSP15-2V2</strain>
    </source>
</reference>
<dbReference type="InterPro" id="IPR001789">
    <property type="entry name" value="Sig_transdc_resp-reg_receiver"/>
</dbReference>
<evidence type="ECO:0000313" key="9">
    <source>
        <dbReference type="Proteomes" id="UP001207918"/>
    </source>
</evidence>
<dbReference type="PROSITE" id="PS50110">
    <property type="entry name" value="RESPONSE_REGULATORY"/>
    <property type="match status" value="1"/>
</dbReference>
<accession>A0ABT3PMX8</accession>
<gene>
    <name evidence="8" type="ORF">J6I44_10540</name>
</gene>
<dbReference type="PANTHER" id="PTHR48111:SF1">
    <property type="entry name" value="TWO-COMPONENT RESPONSE REGULATOR ORR33"/>
    <property type="match status" value="1"/>
</dbReference>
<dbReference type="Proteomes" id="UP001207918">
    <property type="component" value="Unassembled WGS sequence"/>
</dbReference>
<proteinExistence type="predicted"/>
<dbReference type="InterPro" id="IPR039420">
    <property type="entry name" value="WalR-like"/>
</dbReference>
<dbReference type="SUPFAM" id="SSF52172">
    <property type="entry name" value="CheY-like"/>
    <property type="match status" value="1"/>
</dbReference>
<dbReference type="InterPro" id="IPR011006">
    <property type="entry name" value="CheY-like_superfamily"/>
</dbReference>
<keyword evidence="9" id="KW-1185">Reference proteome</keyword>
<evidence type="ECO:0000259" key="7">
    <source>
        <dbReference type="PROSITE" id="PS50110"/>
    </source>
</evidence>
<keyword evidence="1 6" id="KW-0597">Phosphoprotein</keyword>
<comment type="caution">
    <text evidence="8">The sequence shown here is derived from an EMBL/GenBank/DDBJ whole genome shotgun (WGS) entry which is preliminary data.</text>
</comment>
<feature type="modified residue" description="4-aspartylphosphate" evidence="6">
    <location>
        <position position="59"/>
    </location>
</feature>
<keyword evidence="2" id="KW-0902">Two-component regulatory system</keyword>
<keyword evidence="4" id="KW-0238">DNA-binding</keyword>
<evidence type="ECO:0000313" key="8">
    <source>
        <dbReference type="EMBL" id="MCW9707297.1"/>
    </source>
</evidence>
<evidence type="ECO:0000256" key="6">
    <source>
        <dbReference type="PROSITE-ProRule" id="PRU00169"/>
    </source>
</evidence>
<organism evidence="8 9">
    <name type="scientific">Fodinibius salsisoli</name>
    <dbReference type="NCBI Taxonomy" id="2820877"/>
    <lineage>
        <taxon>Bacteria</taxon>
        <taxon>Pseudomonadati</taxon>
        <taxon>Balneolota</taxon>
        <taxon>Balneolia</taxon>
        <taxon>Balneolales</taxon>
        <taxon>Balneolaceae</taxon>
        <taxon>Fodinibius</taxon>
    </lineage>
</organism>
<dbReference type="PANTHER" id="PTHR48111">
    <property type="entry name" value="REGULATOR OF RPOS"/>
    <property type="match status" value="1"/>
</dbReference>